<proteinExistence type="predicted"/>
<gene>
    <name evidence="2" type="ORF">SAMN04488056_106131</name>
</gene>
<dbReference type="RefSeq" id="WP_175528060.1">
    <property type="nucleotide sequence ID" value="NZ_FOVR01000006.1"/>
</dbReference>
<name>A0A1I5HB10_9HYPH</name>
<accession>A0A1I5HB10</accession>
<dbReference type="NCBIfam" id="TIGR01539">
    <property type="entry name" value="portal_lambda"/>
    <property type="match status" value="1"/>
</dbReference>
<dbReference type="Proteomes" id="UP000199236">
    <property type="component" value="Unassembled WGS sequence"/>
</dbReference>
<evidence type="ECO:0000313" key="2">
    <source>
        <dbReference type="EMBL" id="SFO45413.1"/>
    </source>
</evidence>
<dbReference type="EMBL" id="FOVR01000006">
    <property type="protein sequence ID" value="SFO45413.1"/>
    <property type="molecule type" value="Genomic_DNA"/>
</dbReference>
<protein>
    <submittedName>
        <fullName evidence="2">Phage portal protein, lambda family</fullName>
    </submittedName>
</protein>
<dbReference type="STRING" id="655353.SAMN04488056_106131"/>
<organism evidence="2 3">
    <name type="scientific">Cohaesibacter marisflavi</name>
    <dbReference type="NCBI Taxonomy" id="655353"/>
    <lineage>
        <taxon>Bacteria</taxon>
        <taxon>Pseudomonadati</taxon>
        <taxon>Pseudomonadota</taxon>
        <taxon>Alphaproteobacteria</taxon>
        <taxon>Hyphomicrobiales</taxon>
        <taxon>Cohaesibacteraceae</taxon>
    </lineage>
</organism>
<sequence>MGFLWNAAGALASGQALQYVRYQVGRSIMGQRSYAAEMLAKRFREFVAPRTSANAEVRPSAGTVRANARQAVRDNPVAERIVRLFEIYLIGRGIKTKSRTGVKTLDKKTNKLFDQWAEVADFGGEETYYGLQRLVVRAMAESGAVLIVYRWDRDFPILPLRLQVLEIDHLDHSKDGPLPQGGRIDMGIEFDRHGRRVAYHIYDEHPGEAISYEGFQSTRFLAEDVIHLYRKDRPGQINGVSWLAPVLPTLKDLNEFFEAALVKAKIEACFAVFRQRPQAGGALRPGDKGESVGPSVSKISPGVIIDGKPGEEFKAVAPSSNSSFEMFVTNILMLVGIGVSMTYDLVSGDMRKANYSSMRAGRLPFYRFVLQTQELLLIPRFCSRVQKSFIFAAVLKGELKPRKGGYPADFVPPVQENLDPIKDMQADILAVKAGAMPPQEFTARWGRDFDDVVAKFVEADQVLKGAGISFDYSGNVNASVDPPDDAEGDDKKGDDDAQKD</sequence>
<dbReference type="Pfam" id="PF05136">
    <property type="entry name" value="Phage_portal_2"/>
    <property type="match status" value="1"/>
</dbReference>
<feature type="compositionally biased region" description="Basic and acidic residues" evidence="1">
    <location>
        <begin position="489"/>
        <end position="500"/>
    </location>
</feature>
<dbReference type="GO" id="GO:0019068">
    <property type="term" value="P:virion assembly"/>
    <property type="evidence" value="ECO:0007669"/>
    <property type="project" value="InterPro"/>
</dbReference>
<evidence type="ECO:0000313" key="3">
    <source>
        <dbReference type="Proteomes" id="UP000199236"/>
    </source>
</evidence>
<dbReference type="AlphaFoldDB" id="A0A1I5HB10"/>
<keyword evidence="3" id="KW-1185">Reference proteome</keyword>
<dbReference type="GO" id="GO:0005198">
    <property type="term" value="F:structural molecule activity"/>
    <property type="evidence" value="ECO:0007669"/>
    <property type="project" value="InterPro"/>
</dbReference>
<reference evidence="2 3" key="1">
    <citation type="submission" date="2016-10" db="EMBL/GenBank/DDBJ databases">
        <authorList>
            <person name="de Groot N.N."/>
        </authorList>
    </citation>
    <scope>NUCLEOTIDE SEQUENCE [LARGE SCALE GENOMIC DNA]</scope>
    <source>
        <strain evidence="2 3">CGMCC 1.9157</strain>
    </source>
</reference>
<dbReference type="InterPro" id="IPR006429">
    <property type="entry name" value="Phage_lambda_portal"/>
</dbReference>
<feature type="region of interest" description="Disordered" evidence="1">
    <location>
        <begin position="471"/>
        <end position="500"/>
    </location>
</feature>
<evidence type="ECO:0000256" key="1">
    <source>
        <dbReference type="SAM" id="MobiDB-lite"/>
    </source>
</evidence>